<dbReference type="GO" id="GO:0008757">
    <property type="term" value="F:S-adenosylmethionine-dependent methyltransferase activity"/>
    <property type="evidence" value="ECO:0007669"/>
    <property type="project" value="UniProtKB-ARBA"/>
</dbReference>
<name>A0A0C3CTT8_HEBCY</name>
<dbReference type="InterPro" id="IPR029063">
    <property type="entry name" value="SAM-dependent_MTases_sf"/>
</dbReference>
<gene>
    <name evidence="1" type="ORF">M413DRAFT_440742</name>
</gene>
<keyword evidence="2" id="KW-1185">Reference proteome</keyword>
<protein>
    <recommendedName>
        <fullName evidence="3">FAM86 N-terminal domain-containing protein</fullName>
    </recommendedName>
</protein>
<dbReference type="Pfam" id="PF10294">
    <property type="entry name" value="Methyltransf_16"/>
    <property type="match status" value="1"/>
</dbReference>
<proteinExistence type="predicted"/>
<dbReference type="Proteomes" id="UP000053424">
    <property type="component" value="Unassembled WGS sequence"/>
</dbReference>
<dbReference type="SUPFAM" id="SSF53335">
    <property type="entry name" value="S-adenosyl-L-methionine-dependent methyltransferases"/>
    <property type="match status" value="1"/>
</dbReference>
<dbReference type="PANTHER" id="PTHR14614">
    <property type="entry name" value="HEPATOCELLULAR CARCINOMA-ASSOCIATED ANTIGEN"/>
    <property type="match status" value="1"/>
</dbReference>
<reference evidence="1 2" key="1">
    <citation type="submission" date="2014-04" db="EMBL/GenBank/DDBJ databases">
        <authorList>
            <consortium name="DOE Joint Genome Institute"/>
            <person name="Kuo A."/>
            <person name="Gay G."/>
            <person name="Dore J."/>
            <person name="Kohler A."/>
            <person name="Nagy L.G."/>
            <person name="Floudas D."/>
            <person name="Copeland A."/>
            <person name="Barry K.W."/>
            <person name="Cichocki N."/>
            <person name="Veneault-Fourrey C."/>
            <person name="LaButti K."/>
            <person name="Lindquist E.A."/>
            <person name="Lipzen A."/>
            <person name="Lundell T."/>
            <person name="Morin E."/>
            <person name="Murat C."/>
            <person name="Sun H."/>
            <person name="Tunlid A."/>
            <person name="Henrissat B."/>
            <person name="Grigoriev I.V."/>
            <person name="Hibbett D.S."/>
            <person name="Martin F."/>
            <person name="Nordberg H.P."/>
            <person name="Cantor M.N."/>
            <person name="Hua S.X."/>
        </authorList>
    </citation>
    <scope>NUCLEOTIDE SEQUENCE [LARGE SCALE GENOMIC DNA]</scope>
    <source>
        <strain evidence="2">h7</strain>
    </source>
</reference>
<dbReference type="STRING" id="686832.A0A0C3CTT8"/>
<dbReference type="EMBL" id="KN831770">
    <property type="protein sequence ID" value="KIM47291.1"/>
    <property type="molecule type" value="Genomic_DNA"/>
</dbReference>
<sequence length="360" mass="39686">MLPPTSQLPPIKYISNYPIESLESALRFLRLIYIPNVRGSRRRKPKNPGSASEELATLQSDPFERSYAIKWLTALITQCGTTEEEEEAEAKPFTQTKQNLVEEAAAILAMCAGTASAGVITRQFVFEGESSVTIELTDVPLDNQDYGSVGAQTWGGACIMAEMIVENPLDFGLGISPLRCLELGAGTGLVSLTVAKMLERLGSSDADIVATDYYPVVLENLRRNSARNLVPDGVHVTSKFLDWSTFCNADVIPDPIFEGGFDVIYGADIIYEALHATWIKSCLERLLCKPSTRRPDPIFHLLIPLRATHAVESSTIEMVFSRGEQDQALVVKHKEIIVCDAESGKEGEEVEYAYYKIGWS</sequence>
<dbReference type="PANTHER" id="PTHR14614:SF147">
    <property type="entry name" value="S-ADENOSYLMETHIONINE-DEPENDENT METHYLTRANSFERASE OF THE SEVEN BETA-STRAND FAMILY"/>
    <property type="match status" value="1"/>
</dbReference>
<dbReference type="CDD" id="cd02440">
    <property type="entry name" value="AdoMet_MTases"/>
    <property type="match status" value="1"/>
</dbReference>
<evidence type="ECO:0000313" key="1">
    <source>
        <dbReference type="EMBL" id="KIM47291.1"/>
    </source>
</evidence>
<dbReference type="AlphaFoldDB" id="A0A0C3CTT8"/>
<organism evidence="1 2">
    <name type="scientific">Hebeloma cylindrosporum</name>
    <dbReference type="NCBI Taxonomy" id="76867"/>
    <lineage>
        <taxon>Eukaryota</taxon>
        <taxon>Fungi</taxon>
        <taxon>Dikarya</taxon>
        <taxon>Basidiomycota</taxon>
        <taxon>Agaricomycotina</taxon>
        <taxon>Agaricomycetes</taxon>
        <taxon>Agaricomycetidae</taxon>
        <taxon>Agaricales</taxon>
        <taxon>Agaricineae</taxon>
        <taxon>Hymenogastraceae</taxon>
        <taxon>Hebeloma</taxon>
    </lineage>
</organism>
<dbReference type="Gene3D" id="3.40.50.150">
    <property type="entry name" value="Vaccinia Virus protein VP39"/>
    <property type="match status" value="1"/>
</dbReference>
<evidence type="ECO:0008006" key="3">
    <source>
        <dbReference type="Google" id="ProtNLM"/>
    </source>
</evidence>
<dbReference type="OrthoDB" id="433955at2759"/>
<reference evidence="2" key="2">
    <citation type="submission" date="2015-01" db="EMBL/GenBank/DDBJ databases">
        <title>Evolutionary Origins and Diversification of the Mycorrhizal Mutualists.</title>
        <authorList>
            <consortium name="DOE Joint Genome Institute"/>
            <consortium name="Mycorrhizal Genomics Consortium"/>
            <person name="Kohler A."/>
            <person name="Kuo A."/>
            <person name="Nagy L.G."/>
            <person name="Floudas D."/>
            <person name="Copeland A."/>
            <person name="Barry K.W."/>
            <person name="Cichocki N."/>
            <person name="Veneault-Fourrey C."/>
            <person name="LaButti K."/>
            <person name="Lindquist E.A."/>
            <person name="Lipzen A."/>
            <person name="Lundell T."/>
            <person name="Morin E."/>
            <person name="Murat C."/>
            <person name="Riley R."/>
            <person name="Ohm R."/>
            <person name="Sun H."/>
            <person name="Tunlid A."/>
            <person name="Henrissat B."/>
            <person name="Grigoriev I.V."/>
            <person name="Hibbett D.S."/>
            <person name="Martin F."/>
        </authorList>
    </citation>
    <scope>NUCLEOTIDE SEQUENCE [LARGE SCALE GENOMIC DNA]</scope>
    <source>
        <strain evidence="2">h7</strain>
    </source>
</reference>
<dbReference type="HOGENOM" id="CLU_030437_1_0_1"/>
<dbReference type="InterPro" id="IPR019410">
    <property type="entry name" value="Methyltransf_16"/>
</dbReference>
<accession>A0A0C3CTT8</accession>
<evidence type="ECO:0000313" key="2">
    <source>
        <dbReference type="Proteomes" id="UP000053424"/>
    </source>
</evidence>